<evidence type="ECO:0000256" key="3">
    <source>
        <dbReference type="ARBA" id="ARBA00022692"/>
    </source>
</evidence>
<evidence type="ECO:0000256" key="5">
    <source>
        <dbReference type="ARBA" id="ARBA00023136"/>
    </source>
</evidence>
<name>A0ABR9HP80_9ACTN</name>
<reference evidence="9 10" key="1">
    <citation type="submission" date="2020-10" db="EMBL/GenBank/DDBJ databases">
        <title>Sequencing the genomes of 1000 actinobacteria strains.</title>
        <authorList>
            <person name="Klenk H.-P."/>
        </authorList>
    </citation>
    <scope>NUCLEOTIDE SEQUENCE [LARGE SCALE GENOMIC DNA]</scope>
    <source>
        <strain evidence="9 10">DSM 45157</strain>
    </source>
</reference>
<proteinExistence type="predicted"/>
<comment type="caution">
    <text evidence="9">The sequence shown here is derived from an EMBL/GenBank/DDBJ whole genome shotgun (WGS) entry which is preliminary data.</text>
</comment>
<sequence>MITNLSELADRTRLSELADNTSPAVAWMGGITGVLLLIVLLAVLVLVIAALISTLADGDTTGGGKLLWVLFILWFPVFGAVAWFVVGKKGHLNRFLGIDKGRARHAVPSSVGQHSDVAPDQTGLGHA</sequence>
<accession>A0ABR9HP80</accession>
<evidence type="ECO:0000256" key="4">
    <source>
        <dbReference type="ARBA" id="ARBA00022989"/>
    </source>
</evidence>
<keyword evidence="4 7" id="KW-1133">Transmembrane helix</keyword>
<comment type="subcellular location">
    <subcellularLocation>
        <location evidence="1">Cell membrane</location>
        <topology evidence="1">Multi-pass membrane protein</topology>
    </subcellularLocation>
</comment>
<dbReference type="InterPro" id="IPR027379">
    <property type="entry name" value="CLS_N"/>
</dbReference>
<evidence type="ECO:0000256" key="7">
    <source>
        <dbReference type="SAM" id="Phobius"/>
    </source>
</evidence>
<dbReference type="EMBL" id="JADBDY010000001">
    <property type="protein sequence ID" value="MBE1460799.1"/>
    <property type="molecule type" value="Genomic_DNA"/>
</dbReference>
<feature type="transmembrane region" description="Helical" evidence="7">
    <location>
        <begin position="66"/>
        <end position="86"/>
    </location>
</feature>
<keyword evidence="3 7" id="KW-0812">Transmembrane</keyword>
<organism evidence="9 10">
    <name type="scientific">Nocardiopsis terrae</name>
    <dbReference type="NCBI Taxonomy" id="372655"/>
    <lineage>
        <taxon>Bacteria</taxon>
        <taxon>Bacillati</taxon>
        <taxon>Actinomycetota</taxon>
        <taxon>Actinomycetes</taxon>
        <taxon>Streptosporangiales</taxon>
        <taxon>Nocardiopsidaceae</taxon>
        <taxon>Nocardiopsis</taxon>
    </lineage>
</organism>
<keyword evidence="5 7" id="KW-0472">Membrane</keyword>
<dbReference type="RefSeq" id="WP_191267928.1">
    <property type="nucleotide sequence ID" value="NZ_BMXJ01000001.1"/>
</dbReference>
<feature type="region of interest" description="Disordered" evidence="6">
    <location>
        <begin position="107"/>
        <end position="127"/>
    </location>
</feature>
<feature type="transmembrane region" description="Helical" evidence="7">
    <location>
        <begin position="24"/>
        <end position="54"/>
    </location>
</feature>
<evidence type="ECO:0000259" key="8">
    <source>
        <dbReference type="Pfam" id="PF13396"/>
    </source>
</evidence>
<feature type="domain" description="Cardiolipin synthase N-terminal" evidence="8">
    <location>
        <begin position="45"/>
        <end position="87"/>
    </location>
</feature>
<gene>
    <name evidence="9" type="ORF">H4W79_005013</name>
</gene>
<dbReference type="Proteomes" id="UP000598217">
    <property type="component" value="Unassembled WGS sequence"/>
</dbReference>
<evidence type="ECO:0000313" key="10">
    <source>
        <dbReference type="Proteomes" id="UP000598217"/>
    </source>
</evidence>
<dbReference type="Pfam" id="PF13396">
    <property type="entry name" value="PLDc_N"/>
    <property type="match status" value="1"/>
</dbReference>
<evidence type="ECO:0000313" key="9">
    <source>
        <dbReference type="EMBL" id="MBE1460799.1"/>
    </source>
</evidence>
<evidence type="ECO:0000256" key="6">
    <source>
        <dbReference type="SAM" id="MobiDB-lite"/>
    </source>
</evidence>
<protein>
    <submittedName>
        <fullName evidence="9">Uncharacterized membrane protein YhaH (DUF805 family)</fullName>
    </submittedName>
</protein>
<evidence type="ECO:0000256" key="2">
    <source>
        <dbReference type="ARBA" id="ARBA00022475"/>
    </source>
</evidence>
<evidence type="ECO:0000256" key="1">
    <source>
        <dbReference type="ARBA" id="ARBA00004651"/>
    </source>
</evidence>
<keyword evidence="2" id="KW-1003">Cell membrane</keyword>
<keyword evidence="10" id="KW-1185">Reference proteome</keyword>